<keyword evidence="5" id="KW-1185">Reference proteome</keyword>
<dbReference type="PANTHER" id="PTHR43135:SF3">
    <property type="entry name" value="ALPHA-D-RIBOSE 1-METHYLPHOSPHONATE 5-TRIPHOSPHATE DIPHOSPHATASE"/>
    <property type="match status" value="1"/>
</dbReference>
<name>A0AAV3U5A8_9ALTE</name>
<feature type="compositionally biased region" description="Basic and acidic residues" evidence="1">
    <location>
        <begin position="215"/>
        <end position="225"/>
    </location>
</feature>
<proteinExistence type="predicted"/>
<keyword evidence="2" id="KW-0732">Signal</keyword>
<sequence length="458" mass="48189">MITFPLRQLCLGVKHSALALALFTSNLSLADSTAIINARLYTATTADVSVGSVLFEDGIITEVSDQPLTADHVIDAEGKIVTPGFIGSLNHLGLLEVNAVSESDDSTVEEGDLSFSPVTAFNPESSAIPLARIGGVTRNIVTPGAGTKAFAGVAGNVDLTGDLTLPSSAASAAVVYLWGDQESSRARRLGKIRAALQDRRDNVAKSEADNASEAETAKKATEKEATQNTDNESNSQAGADKQPETKTEDAHSVVESVVERHLDELLAGTLPLLAFCDRPADILQLLALKEEFGLKLIIAGGDGAVAVKEQLAEAQVAVILDALNDLPKSFDNLHASLNNAATLHQAGVTVALAVLSDATHALYQLRFGAGNAIANGLPKDAALAAISQVPAQLFGIQAGSIEKGQSADLVLWENDPFDYTGKASTMWINGEEQSLETRADKLRDRYTQPSKLPPAYVK</sequence>
<comment type="caution">
    <text evidence="4">The sequence shown here is derived from an EMBL/GenBank/DDBJ whole genome shotgun (WGS) entry which is preliminary data.</text>
</comment>
<evidence type="ECO:0000259" key="3">
    <source>
        <dbReference type="Pfam" id="PF01979"/>
    </source>
</evidence>
<dbReference type="InterPro" id="IPR006680">
    <property type="entry name" value="Amidohydro-rel"/>
</dbReference>
<reference evidence="5" key="1">
    <citation type="journal article" date="2019" name="Int. J. Syst. Evol. Microbiol.">
        <title>The Global Catalogue of Microorganisms (GCM) 10K type strain sequencing project: providing services to taxonomists for standard genome sequencing and annotation.</title>
        <authorList>
            <consortium name="The Broad Institute Genomics Platform"/>
            <consortium name="The Broad Institute Genome Sequencing Center for Infectious Disease"/>
            <person name="Wu L."/>
            <person name="Ma J."/>
        </authorList>
    </citation>
    <scope>NUCLEOTIDE SEQUENCE [LARGE SCALE GENOMIC DNA]</scope>
    <source>
        <strain evidence="5">JCM 19134</strain>
    </source>
</reference>
<feature type="signal peptide" evidence="2">
    <location>
        <begin position="1"/>
        <end position="30"/>
    </location>
</feature>
<feature type="region of interest" description="Disordered" evidence="1">
    <location>
        <begin position="200"/>
        <end position="252"/>
    </location>
</feature>
<organism evidence="4 5">
    <name type="scientific">Halioxenophilus aromaticivorans</name>
    <dbReference type="NCBI Taxonomy" id="1306992"/>
    <lineage>
        <taxon>Bacteria</taxon>
        <taxon>Pseudomonadati</taxon>
        <taxon>Pseudomonadota</taxon>
        <taxon>Gammaproteobacteria</taxon>
        <taxon>Alteromonadales</taxon>
        <taxon>Alteromonadaceae</taxon>
        <taxon>Halioxenophilus</taxon>
    </lineage>
</organism>
<dbReference type="Pfam" id="PF01979">
    <property type="entry name" value="Amidohydro_1"/>
    <property type="match status" value="1"/>
</dbReference>
<feature type="domain" description="Amidohydrolase-related" evidence="3">
    <location>
        <begin position="304"/>
        <end position="417"/>
    </location>
</feature>
<feature type="chain" id="PRO_5043730210" evidence="2">
    <location>
        <begin position="31"/>
        <end position="458"/>
    </location>
</feature>
<dbReference type="RefSeq" id="WP_345423967.1">
    <property type="nucleotide sequence ID" value="NZ_AP031496.1"/>
</dbReference>
<feature type="compositionally biased region" description="Polar residues" evidence="1">
    <location>
        <begin position="227"/>
        <end position="237"/>
    </location>
</feature>
<evidence type="ECO:0000313" key="4">
    <source>
        <dbReference type="EMBL" id="GAA4948150.1"/>
    </source>
</evidence>
<dbReference type="InterPro" id="IPR051781">
    <property type="entry name" value="Metallo-dep_Hydrolase"/>
</dbReference>
<gene>
    <name evidence="4" type="ORF">GCM10025791_30100</name>
</gene>
<dbReference type="SUPFAM" id="SSF51338">
    <property type="entry name" value="Composite domain of metallo-dependent hydrolases"/>
    <property type="match status" value="1"/>
</dbReference>
<dbReference type="EMBL" id="BAABLX010000027">
    <property type="protein sequence ID" value="GAA4948150.1"/>
    <property type="molecule type" value="Genomic_DNA"/>
</dbReference>
<dbReference type="InterPro" id="IPR011059">
    <property type="entry name" value="Metal-dep_hydrolase_composite"/>
</dbReference>
<dbReference type="PANTHER" id="PTHR43135">
    <property type="entry name" value="ALPHA-D-RIBOSE 1-METHYLPHOSPHONATE 5-TRIPHOSPHATE DIPHOSPHATASE"/>
    <property type="match status" value="1"/>
</dbReference>
<feature type="compositionally biased region" description="Basic and acidic residues" evidence="1">
    <location>
        <begin position="241"/>
        <end position="252"/>
    </location>
</feature>
<dbReference type="GO" id="GO:0016810">
    <property type="term" value="F:hydrolase activity, acting on carbon-nitrogen (but not peptide) bonds"/>
    <property type="evidence" value="ECO:0007669"/>
    <property type="project" value="InterPro"/>
</dbReference>
<protein>
    <submittedName>
        <fullName evidence="4">Amidohydrolase family protein</fullName>
    </submittedName>
</protein>
<evidence type="ECO:0000256" key="1">
    <source>
        <dbReference type="SAM" id="MobiDB-lite"/>
    </source>
</evidence>
<dbReference type="Gene3D" id="3.20.20.140">
    <property type="entry name" value="Metal-dependent hydrolases"/>
    <property type="match status" value="1"/>
</dbReference>
<dbReference type="AlphaFoldDB" id="A0AAV3U5A8"/>
<evidence type="ECO:0000256" key="2">
    <source>
        <dbReference type="SAM" id="SignalP"/>
    </source>
</evidence>
<evidence type="ECO:0000313" key="5">
    <source>
        <dbReference type="Proteomes" id="UP001409585"/>
    </source>
</evidence>
<dbReference type="Proteomes" id="UP001409585">
    <property type="component" value="Unassembled WGS sequence"/>
</dbReference>
<accession>A0AAV3U5A8</accession>